<gene>
    <name evidence="2" type="ORF">CEPIT_LOCUS30803</name>
</gene>
<dbReference type="AlphaFoldDB" id="A0AAV0F589"/>
<comment type="caution">
    <text evidence="2">The sequence shown here is derived from an EMBL/GenBank/DDBJ whole genome shotgun (WGS) entry which is preliminary data.</text>
</comment>
<keyword evidence="3" id="KW-1185">Reference proteome</keyword>
<accession>A0AAV0F589</accession>
<dbReference type="EMBL" id="CAMAPF010000963">
    <property type="protein sequence ID" value="CAH9130654.1"/>
    <property type="molecule type" value="Genomic_DNA"/>
</dbReference>
<reference evidence="2" key="1">
    <citation type="submission" date="2022-07" db="EMBL/GenBank/DDBJ databases">
        <authorList>
            <person name="Macas J."/>
            <person name="Novak P."/>
            <person name="Neumann P."/>
        </authorList>
    </citation>
    <scope>NUCLEOTIDE SEQUENCE</scope>
</reference>
<organism evidence="2 3">
    <name type="scientific">Cuscuta epithymum</name>
    <dbReference type="NCBI Taxonomy" id="186058"/>
    <lineage>
        <taxon>Eukaryota</taxon>
        <taxon>Viridiplantae</taxon>
        <taxon>Streptophyta</taxon>
        <taxon>Embryophyta</taxon>
        <taxon>Tracheophyta</taxon>
        <taxon>Spermatophyta</taxon>
        <taxon>Magnoliopsida</taxon>
        <taxon>eudicotyledons</taxon>
        <taxon>Gunneridae</taxon>
        <taxon>Pentapetalae</taxon>
        <taxon>asterids</taxon>
        <taxon>lamiids</taxon>
        <taxon>Solanales</taxon>
        <taxon>Convolvulaceae</taxon>
        <taxon>Cuscuteae</taxon>
        <taxon>Cuscuta</taxon>
        <taxon>Cuscuta subgen. Cuscuta</taxon>
    </lineage>
</organism>
<sequence>MVPPLHTHSSLFFFHASLSLSSSPNFQLHHLVSSFISITIFYLYHFHLHHSLSFPLHLSLFKIRWRWRVAGKPNQRSMNNYRNYYYEGLSRELCSYEMVIEME</sequence>
<dbReference type="Proteomes" id="UP001152523">
    <property type="component" value="Unassembled WGS sequence"/>
</dbReference>
<proteinExistence type="predicted"/>
<evidence type="ECO:0000313" key="2">
    <source>
        <dbReference type="EMBL" id="CAH9130654.1"/>
    </source>
</evidence>
<evidence type="ECO:0000256" key="1">
    <source>
        <dbReference type="SAM" id="Phobius"/>
    </source>
</evidence>
<protein>
    <recommendedName>
        <fullName evidence="4">Transmembrane protein</fullName>
    </recommendedName>
</protein>
<name>A0AAV0F589_9ASTE</name>
<evidence type="ECO:0008006" key="4">
    <source>
        <dbReference type="Google" id="ProtNLM"/>
    </source>
</evidence>
<feature type="transmembrane region" description="Helical" evidence="1">
    <location>
        <begin position="26"/>
        <end position="44"/>
    </location>
</feature>
<keyword evidence="1" id="KW-1133">Transmembrane helix</keyword>
<keyword evidence="1" id="KW-0812">Transmembrane</keyword>
<evidence type="ECO:0000313" key="3">
    <source>
        <dbReference type="Proteomes" id="UP001152523"/>
    </source>
</evidence>
<keyword evidence="1" id="KW-0472">Membrane</keyword>